<dbReference type="InterPro" id="IPR017972">
    <property type="entry name" value="Cyt_P450_CS"/>
</dbReference>
<dbReference type="InterPro" id="IPR050121">
    <property type="entry name" value="Cytochrome_P450_monoxygenase"/>
</dbReference>
<comment type="caution">
    <text evidence="8">The sequence shown here is derived from an EMBL/GenBank/DDBJ whole genome shotgun (WGS) entry which is preliminary data.</text>
</comment>
<dbReference type="Pfam" id="PF00067">
    <property type="entry name" value="p450"/>
    <property type="match status" value="1"/>
</dbReference>
<proteinExistence type="inferred from homology"/>
<dbReference type="Proteomes" id="UP000774617">
    <property type="component" value="Unassembled WGS sequence"/>
</dbReference>
<keyword evidence="3 6" id="KW-0349">Heme</keyword>
<evidence type="ECO:0000256" key="3">
    <source>
        <dbReference type="ARBA" id="ARBA00022617"/>
    </source>
</evidence>
<accession>A0ABQ8GJL3</accession>
<evidence type="ECO:0000313" key="9">
    <source>
        <dbReference type="Proteomes" id="UP000774617"/>
    </source>
</evidence>
<dbReference type="InterPro" id="IPR001128">
    <property type="entry name" value="Cyt_P450"/>
</dbReference>
<sequence>MSSILDISKSLPSLPNVSGADRLSTSMLPALVLLSLLFVILTKGLYNVYFHPLSKIPGPFLSAFTELVYLWYWVRGDLVKHLCSLHQKYGKTVRIGPNRLSFIDAEVWKDIYGYKVGGNKKAAIMKDPQMYGPESNGRFSILAKFDDTEHKALRKVFQPGFSDRALRAQEPMIRGHVDKLVRNIYELINHDKDIPLNFVRMFNCITFDIIGELAFGESMGLLDDGKMYGWVESIDDALFLGPYLSLFPWLIRLATLILPSRVLESQAENTRYASNAVDKRLAKGKVTEKPDFWSLVLNSKDSEVLDREDMKANANLFMAAGSETTATSLSGLMYNLLSHPDKLEKLLKEIRSSFSSEADHTIENIQKLKYLAACFDESMRLYPATPLSIPRLVVNGGGEVNGQFVPDQTRVAISTFAAYHSPHNFKDPEDFVPERWLPSDPLYAKYADDRRDVFQPFSYGPRNCIGKNLALHEMRLIAVSLLWSFDFELCDESRGTWPDQKCYWALWHKKPLWLKVKPVKRDIAPSV</sequence>
<name>A0ABQ8GJL3_9PEZI</name>
<dbReference type="InterPro" id="IPR002401">
    <property type="entry name" value="Cyt_P450_E_grp-I"/>
</dbReference>
<dbReference type="EMBL" id="JAGTJR010000006">
    <property type="protein sequence ID" value="KAH7058613.1"/>
    <property type="molecule type" value="Genomic_DNA"/>
</dbReference>
<reference evidence="8 9" key="1">
    <citation type="journal article" date="2021" name="Nat. Commun.">
        <title>Genetic determinants of endophytism in the Arabidopsis root mycobiome.</title>
        <authorList>
            <person name="Mesny F."/>
            <person name="Miyauchi S."/>
            <person name="Thiergart T."/>
            <person name="Pickel B."/>
            <person name="Atanasova L."/>
            <person name="Karlsson M."/>
            <person name="Huettel B."/>
            <person name="Barry K.W."/>
            <person name="Haridas S."/>
            <person name="Chen C."/>
            <person name="Bauer D."/>
            <person name="Andreopoulos W."/>
            <person name="Pangilinan J."/>
            <person name="LaButti K."/>
            <person name="Riley R."/>
            <person name="Lipzen A."/>
            <person name="Clum A."/>
            <person name="Drula E."/>
            <person name="Henrissat B."/>
            <person name="Kohler A."/>
            <person name="Grigoriev I.V."/>
            <person name="Martin F.M."/>
            <person name="Hacquard S."/>
        </authorList>
    </citation>
    <scope>NUCLEOTIDE SEQUENCE [LARGE SCALE GENOMIC DNA]</scope>
    <source>
        <strain evidence="8 9">MPI-SDFR-AT-0080</strain>
    </source>
</reference>
<comment type="similarity">
    <text evidence="2 6">Belongs to the cytochrome P450 family.</text>
</comment>
<keyword evidence="7" id="KW-1133">Transmembrane helix</keyword>
<evidence type="ECO:0000256" key="4">
    <source>
        <dbReference type="ARBA" id="ARBA00022723"/>
    </source>
</evidence>
<dbReference type="PANTHER" id="PTHR24305">
    <property type="entry name" value="CYTOCHROME P450"/>
    <property type="match status" value="1"/>
</dbReference>
<gene>
    <name evidence="8" type="ORF">B0J12DRAFT_782956</name>
</gene>
<evidence type="ECO:0000256" key="7">
    <source>
        <dbReference type="SAM" id="Phobius"/>
    </source>
</evidence>
<keyword evidence="7" id="KW-0472">Membrane</keyword>
<dbReference type="SUPFAM" id="SSF48264">
    <property type="entry name" value="Cytochrome P450"/>
    <property type="match status" value="1"/>
</dbReference>
<comment type="cofactor">
    <cofactor evidence="1">
        <name>heme</name>
        <dbReference type="ChEBI" id="CHEBI:30413"/>
    </cofactor>
</comment>
<evidence type="ECO:0000256" key="6">
    <source>
        <dbReference type="RuleBase" id="RU000461"/>
    </source>
</evidence>
<feature type="transmembrane region" description="Helical" evidence="7">
    <location>
        <begin position="27"/>
        <end position="46"/>
    </location>
</feature>
<dbReference type="PANTHER" id="PTHR24305:SF210">
    <property type="entry name" value="CYTOCHROME P450 MONOOXYGENASE ASQL-RELATED"/>
    <property type="match status" value="1"/>
</dbReference>
<keyword evidence="6" id="KW-0560">Oxidoreductase</keyword>
<keyword evidence="7" id="KW-0812">Transmembrane</keyword>
<keyword evidence="5 6" id="KW-0408">Iron</keyword>
<dbReference type="CDD" id="cd11058">
    <property type="entry name" value="CYP60B-like"/>
    <property type="match status" value="1"/>
</dbReference>
<dbReference type="PROSITE" id="PS00086">
    <property type="entry name" value="CYTOCHROME_P450"/>
    <property type="match status" value="1"/>
</dbReference>
<evidence type="ECO:0000313" key="8">
    <source>
        <dbReference type="EMBL" id="KAH7058613.1"/>
    </source>
</evidence>
<evidence type="ECO:0000256" key="2">
    <source>
        <dbReference type="ARBA" id="ARBA00010617"/>
    </source>
</evidence>
<organism evidence="8 9">
    <name type="scientific">Macrophomina phaseolina</name>
    <dbReference type="NCBI Taxonomy" id="35725"/>
    <lineage>
        <taxon>Eukaryota</taxon>
        <taxon>Fungi</taxon>
        <taxon>Dikarya</taxon>
        <taxon>Ascomycota</taxon>
        <taxon>Pezizomycotina</taxon>
        <taxon>Dothideomycetes</taxon>
        <taxon>Dothideomycetes incertae sedis</taxon>
        <taxon>Botryosphaeriales</taxon>
        <taxon>Botryosphaeriaceae</taxon>
        <taxon>Macrophomina</taxon>
    </lineage>
</organism>
<keyword evidence="9" id="KW-1185">Reference proteome</keyword>
<dbReference type="InterPro" id="IPR036396">
    <property type="entry name" value="Cyt_P450_sf"/>
</dbReference>
<dbReference type="PRINTS" id="PR00463">
    <property type="entry name" value="EP450I"/>
</dbReference>
<evidence type="ECO:0000256" key="1">
    <source>
        <dbReference type="ARBA" id="ARBA00001971"/>
    </source>
</evidence>
<keyword evidence="4 6" id="KW-0479">Metal-binding</keyword>
<keyword evidence="6" id="KW-0503">Monooxygenase</keyword>
<dbReference type="PRINTS" id="PR00385">
    <property type="entry name" value="P450"/>
</dbReference>
<dbReference type="Gene3D" id="1.10.630.10">
    <property type="entry name" value="Cytochrome P450"/>
    <property type="match status" value="1"/>
</dbReference>
<protein>
    <submittedName>
        <fullName evidence="8">Cytochrome P450</fullName>
    </submittedName>
</protein>
<evidence type="ECO:0000256" key="5">
    <source>
        <dbReference type="ARBA" id="ARBA00023004"/>
    </source>
</evidence>